<dbReference type="Proteomes" id="UP000799438">
    <property type="component" value="Unassembled WGS sequence"/>
</dbReference>
<proteinExistence type="inferred from homology"/>
<feature type="transmembrane region" description="Helical" evidence="17">
    <location>
        <begin position="510"/>
        <end position="527"/>
    </location>
</feature>
<dbReference type="InterPro" id="IPR018202">
    <property type="entry name" value="Ser_caboxypep_ser_AS"/>
</dbReference>
<dbReference type="EC" id="3.4.16.-" evidence="15"/>
<feature type="region of interest" description="Disordered" evidence="16">
    <location>
        <begin position="463"/>
        <end position="495"/>
    </location>
</feature>
<evidence type="ECO:0000256" key="3">
    <source>
        <dbReference type="ARBA" id="ARBA00009431"/>
    </source>
</evidence>
<dbReference type="InterPro" id="IPR029058">
    <property type="entry name" value="AB_hydrolase_fold"/>
</dbReference>
<dbReference type="PRINTS" id="PR00724">
    <property type="entry name" value="CRBOXYPTASEC"/>
</dbReference>
<dbReference type="GO" id="GO:0004185">
    <property type="term" value="F:serine-type carboxypeptidase activity"/>
    <property type="evidence" value="ECO:0007669"/>
    <property type="project" value="UniProtKB-UniRule"/>
</dbReference>
<dbReference type="PANTHER" id="PTHR11802:SF190">
    <property type="entry name" value="PHEROMONE-PROCESSING CARBOXYPEPTIDASE KEX1"/>
    <property type="match status" value="1"/>
</dbReference>
<keyword evidence="13" id="KW-0325">Glycoprotein</keyword>
<keyword evidence="8 15" id="KW-0732">Signal</keyword>
<evidence type="ECO:0000256" key="6">
    <source>
        <dbReference type="ARBA" id="ARBA00022692"/>
    </source>
</evidence>
<feature type="compositionally biased region" description="Basic and acidic residues" evidence="16">
    <location>
        <begin position="616"/>
        <end position="626"/>
    </location>
</feature>
<gene>
    <name evidence="18" type="ORF">K452DRAFT_249467</name>
</gene>
<comment type="function">
    <text evidence="14">Protease with a carboxypeptidase B-like function involved in the C-terminal processing of the lysine and arginine residues from protein precursors. Promotes cell fusion and is involved in the programmed cell death.</text>
</comment>
<comment type="similarity">
    <text evidence="3 15">Belongs to the peptidase S10 family.</text>
</comment>
<keyword evidence="19" id="KW-1185">Reference proteome</keyword>
<evidence type="ECO:0000256" key="4">
    <source>
        <dbReference type="ARBA" id="ARBA00022645"/>
    </source>
</evidence>
<evidence type="ECO:0000256" key="9">
    <source>
        <dbReference type="ARBA" id="ARBA00022801"/>
    </source>
</evidence>
<evidence type="ECO:0000256" key="14">
    <source>
        <dbReference type="ARBA" id="ARBA00037042"/>
    </source>
</evidence>
<evidence type="ECO:0000256" key="13">
    <source>
        <dbReference type="ARBA" id="ARBA00023180"/>
    </source>
</evidence>
<evidence type="ECO:0000256" key="5">
    <source>
        <dbReference type="ARBA" id="ARBA00022670"/>
    </source>
</evidence>
<dbReference type="PANTHER" id="PTHR11802">
    <property type="entry name" value="SERINE PROTEASE FAMILY S10 SERINE CARBOXYPEPTIDASE"/>
    <property type="match status" value="1"/>
</dbReference>
<evidence type="ECO:0000256" key="12">
    <source>
        <dbReference type="ARBA" id="ARBA00023136"/>
    </source>
</evidence>
<evidence type="ECO:0000313" key="19">
    <source>
        <dbReference type="Proteomes" id="UP000799438"/>
    </source>
</evidence>
<keyword evidence="9 15" id="KW-0378">Hydrolase</keyword>
<dbReference type="PROSITE" id="PS00131">
    <property type="entry name" value="CARBOXYPEPT_SER_SER"/>
    <property type="match status" value="1"/>
</dbReference>
<sequence>MLRTLTYSLLCAAAWLPAAWADKTAADYFIHSLPGAPAGPLLKMHAGHIEVSAEHHGSLFFWHYQNKHIANKQRTVLWLNGGPGCSSMDGAMMEVGPYRLKEDGNLEYNNGSWNEFANLLFVDNPVGTGFSYVDGDSYLQELQEMADQFIIFLEKFYSLFPEYMYDDLYIAGESYAGQHIPYIARAILERNKKAKEPWKLAGLLIGNGWISPVDQYLSYLPFAYKNGLIHSGSEAAKRVEAQQAVCVKALESGGVGHVDVSQCEEILSTILSETMDKSASQYEQCTNMYDIRLKDDDSCGMNWPPDLKQVTPYLRRDDVKEALHIDAAKNTGWTECSSSVSSNFRARNSKPANEFLPEILKDVPVMLFSGDKDLICNHIGTEELINSMEWNGGKGFELSRGNTAPRRDWTFEGEPAGIYQEARNLTYVMFYNSSHMVPFDYPRRSRDMLDRFMQVDLSSIGGKPVDSQIDGEKGPLTSVGSHPNSTEAEEEQQEKIDDATWSAYYKSGEVALVVVASLALLGGLFVWRDRNRRSGYDSVFPWAKNNGSGFMGGMGLEGFRSRGSVRDMESGYEEHELADSGSSAGSDDGRPRRSQRNGAVEEEAFGLVDTDDESEHGDIGQEKRTR</sequence>
<keyword evidence="11" id="KW-0333">Golgi apparatus</keyword>
<evidence type="ECO:0000256" key="10">
    <source>
        <dbReference type="ARBA" id="ARBA00022989"/>
    </source>
</evidence>
<evidence type="ECO:0000256" key="1">
    <source>
        <dbReference type="ARBA" id="ARBA00001003"/>
    </source>
</evidence>
<dbReference type="GeneID" id="54295634"/>
<dbReference type="FunFam" id="3.40.50.1820:FF:000121">
    <property type="entry name" value="Carboxypeptidase D"/>
    <property type="match status" value="1"/>
</dbReference>
<dbReference type="Gene3D" id="3.40.50.1820">
    <property type="entry name" value="alpha/beta hydrolase"/>
    <property type="match status" value="1"/>
</dbReference>
<comment type="subcellular location">
    <subcellularLocation>
        <location evidence="2">Golgi apparatus</location>
        <location evidence="2">trans-Golgi network membrane</location>
        <topology evidence="2">Single-pass type I membrane protein</topology>
    </subcellularLocation>
</comment>
<evidence type="ECO:0000256" key="8">
    <source>
        <dbReference type="ARBA" id="ARBA00022729"/>
    </source>
</evidence>
<organism evidence="18 19">
    <name type="scientific">Aplosporella prunicola CBS 121167</name>
    <dbReference type="NCBI Taxonomy" id="1176127"/>
    <lineage>
        <taxon>Eukaryota</taxon>
        <taxon>Fungi</taxon>
        <taxon>Dikarya</taxon>
        <taxon>Ascomycota</taxon>
        <taxon>Pezizomycotina</taxon>
        <taxon>Dothideomycetes</taxon>
        <taxon>Dothideomycetes incertae sedis</taxon>
        <taxon>Botryosphaeriales</taxon>
        <taxon>Aplosporellaceae</taxon>
        <taxon>Aplosporella</taxon>
    </lineage>
</organism>
<dbReference type="OrthoDB" id="443318at2759"/>
<evidence type="ECO:0000256" key="16">
    <source>
        <dbReference type="SAM" id="MobiDB-lite"/>
    </source>
</evidence>
<feature type="region of interest" description="Disordered" evidence="16">
    <location>
        <begin position="565"/>
        <end position="626"/>
    </location>
</feature>
<dbReference type="GO" id="GO:0005802">
    <property type="term" value="C:trans-Golgi network"/>
    <property type="evidence" value="ECO:0007669"/>
    <property type="project" value="TreeGrafter"/>
</dbReference>
<dbReference type="SUPFAM" id="SSF53474">
    <property type="entry name" value="alpha/beta-Hydrolases"/>
    <property type="match status" value="1"/>
</dbReference>
<dbReference type="AlphaFoldDB" id="A0A6A6BEM9"/>
<evidence type="ECO:0000256" key="11">
    <source>
        <dbReference type="ARBA" id="ARBA00023034"/>
    </source>
</evidence>
<feature type="chain" id="PRO_5025712401" description="Carboxypeptidase" evidence="15">
    <location>
        <begin position="22"/>
        <end position="626"/>
    </location>
</feature>
<dbReference type="EMBL" id="ML995484">
    <property type="protein sequence ID" value="KAF2142619.1"/>
    <property type="molecule type" value="Genomic_DNA"/>
</dbReference>
<keyword evidence="7" id="KW-0053">Apoptosis</keyword>
<feature type="signal peptide" evidence="15">
    <location>
        <begin position="1"/>
        <end position="21"/>
    </location>
</feature>
<accession>A0A6A6BEM9</accession>
<dbReference type="RefSeq" id="XP_033398331.1">
    <property type="nucleotide sequence ID" value="XM_033538138.1"/>
</dbReference>
<feature type="compositionally biased region" description="Basic and acidic residues" evidence="16">
    <location>
        <begin position="565"/>
        <end position="578"/>
    </location>
</feature>
<keyword evidence="4 15" id="KW-0121">Carboxypeptidase</keyword>
<name>A0A6A6BEM9_9PEZI</name>
<reference evidence="18" key="1">
    <citation type="journal article" date="2020" name="Stud. Mycol.">
        <title>101 Dothideomycetes genomes: a test case for predicting lifestyles and emergence of pathogens.</title>
        <authorList>
            <person name="Haridas S."/>
            <person name="Albert R."/>
            <person name="Binder M."/>
            <person name="Bloem J."/>
            <person name="Labutti K."/>
            <person name="Salamov A."/>
            <person name="Andreopoulos B."/>
            <person name="Baker S."/>
            <person name="Barry K."/>
            <person name="Bills G."/>
            <person name="Bluhm B."/>
            <person name="Cannon C."/>
            <person name="Castanera R."/>
            <person name="Culley D."/>
            <person name="Daum C."/>
            <person name="Ezra D."/>
            <person name="Gonzalez J."/>
            <person name="Henrissat B."/>
            <person name="Kuo A."/>
            <person name="Liang C."/>
            <person name="Lipzen A."/>
            <person name="Lutzoni F."/>
            <person name="Magnuson J."/>
            <person name="Mondo S."/>
            <person name="Nolan M."/>
            <person name="Ohm R."/>
            <person name="Pangilinan J."/>
            <person name="Park H.-J."/>
            <person name="Ramirez L."/>
            <person name="Alfaro M."/>
            <person name="Sun H."/>
            <person name="Tritt A."/>
            <person name="Yoshinaga Y."/>
            <person name="Zwiers L.-H."/>
            <person name="Turgeon B."/>
            <person name="Goodwin S."/>
            <person name="Spatafora J."/>
            <person name="Crous P."/>
            <person name="Grigoriev I."/>
        </authorList>
    </citation>
    <scope>NUCLEOTIDE SEQUENCE</scope>
    <source>
        <strain evidence="18">CBS 121167</strain>
    </source>
</reference>
<dbReference type="GO" id="GO:0006915">
    <property type="term" value="P:apoptotic process"/>
    <property type="evidence" value="ECO:0007669"/>
    <property type="project" value="UniProtKB-KW"/>
</dbReference>
<keyword evidence="6 17" id="KW-0812">Transmembrane</keyword>
<evidence type="ECO:0000313" key="18">
    <source>
        <dbReference type="EMBL" id="KAF2142619.1"/>
    </source>
</evidence>
<evidence type="ECO:0000256" key="2">
    <source>
        <dbReference type="ARBA" id="ARBA00004393"/>
    </source>
</evidence>
<comment type="catalytic activity">
    <reaction evidence="1">
        <text>Preferential release of a C-terminal arginine or lysine residue.</text>
        <dbReference type="EC" id="3.4.16.6"/>
    </reaction>
</comment>
<keyword evidence="5 15" id="KW-0645">Protease</keyword>
<keyword evidence="10 17" id="KW-1133">Transmembrane helix</keyword>
<protein>
    <recommendedName>
        <fullName evidence="15">Carboxypeptidase</fullName>
        <ecNumber evidence="15">3.4.16.-</ecNumber>
    </recommendedName>
</protein>
<evidence type="ECO:0000256" key="17">
    <source>
        <dbReference type="SAM" id="Phobius"/>
    </source>
</evidence>
<dbReference type="InterPro" id="IPR001563">
    <property type="entry name" value="Peptidase_S10"/>
</dbReference>
<keyword evidence="12 17" id="KW-0472">Membrane</keyword>
<evidence type="ECO:0000256" key="15">
    <source>
        <dbReference type="RuleBase" id="RU361156"/>
    </source>
</evidence>
<evidence type="ECO:0000256" key="7">
    <source>
        <dbReference type="ARBA" id="ARBA00022703"/>
    </source>
</evidence>
<feature type="compositionally biased region" description="Acidic residues" evidence="16">
    <location>
        <begin position="600"/>
        <end position="615"/>
    </location>
</feature>
<dbReference type="GO" id="GO:0006508">
    <property type="term" value="P:proteolysis"/>
    <property type="evidence" value="ECO:0007669"/>
    <property type="project" value="UniProtKB-KW"/>
</dbReference>
<dbReference type="Pfam" id="PF00450">
    <property type="entry name" value="Peptidase_S10"/>
    <property type="match status" value="1"/>
</dbReference>